<gene>
    <name evidence="6 7" type="primary">LOC110985813</name>
</gene>
<dbReference type="KEGG" id="aplc:110985813"/>
<dbReference type="RefSeq" id="XP_022102877.1">
    <property type="nucleotide sequence ID" value="XM_022247185.1"/>
</dbReference>
<comment type="cofactor">
    <cofactor evidence="1">
        <name>a divalent metal cation</name>
        <dbReference type="ChEBI" id="CHEBI:60240"/>
    </cofactor>
</comment>
<dbReference type="OMA" id="MMYVSLV"/>
<proteinExistence type="predicted"/>
<reference evidence="6 7" key="1">
    <citation type="submission" date="2025-04" db="UniProtKB">
        <authorList>
            <consortium name="RefSeq"/>
        </authorList>
    </citation>
    <scope>IDENTIFICATION</scope>
</reference>
<evidence type="ECO:0000313" key="6">
    <source>
        <dbReference type="RefSeq" id="XP_022102876.1"/>
    </source>
</evidence>
<evidence type="ECO:0000259" key="4">
    <source>
        <dbReference type="Pfam" id="PF13613"/>
    </source>
</evidence>
<organism evidence="5 7">
    <name type="scientific">Acanthaster planci</name>
    <name type="common">Crown-of-thorns starfish</name>
    <dbReference type="NCBI Taxonomy" id="133434"/>
    <lineage>
        <taxon>Eukaryota</taxon>
        <taxon>Metazoa</taxon>
        <taxon>Echinodermata</taxon>
        <taxon>Eleutherozoa</taxon>
        <taxon>Asterozoa</taxon>
        <taxon>Asteroidea</taxon>
        <taxon>Valvatacea</taxon>
        <taxon>Valvatida</taxon>
        <taxon>Acanthasteridae</taxon>
        <taxon>Acanthaster</taxon>
    </lineage>
</organism>
<sequence length="383" mass="43663">MYVESMTSRNPSQSLFEPSQGYSCNKKNVKKLDVTLWQHDHDYSERNYEGFTHQEKLVAATHYIKKLQQQVHDLQSQRFCLDRFSTDPDLISFYTGFKDYKILRATFIALQPTAERMICCSLNYCNSNFLPANHQSFCHGSLALIDQFFLFLVKLKQDPSDQDLAYRFGVSVSCVEQVILAWANYLYAVLGAMPIWSSRAQVNDTLPTVFKTLFHKTRVILHSVVLRVEAGPGQKPHSVKNANCNEITSCKGLLGISPVGGVSFVSTLFATPISNKELTVRSLISRVLDPGDQVVVDEHFPIEKELQEVGAYLMIIPSRLKRKNLNTLYSEQKQCIEKLRSHVRCAIERANEYRILDNIIPLNIASQLWTICCLLTNFKGPLR</sequence>
<dbReference type="Proteomes" id="UP000694845">
    <property type="component" value="Unplaced"/>
</dbReference>
<dbReference type="GeneID" id="110985813"/>
<keyword evidence="5" id="KW-1185">Reference proteome</keyword>
<dbReference type="Pfam" id="PF13359">
    <property type="entry name" value="DDE_Tnp_4"/>
    <property type="match status" value="1"/>
</dbReference>
<dbReference type="Pfam" id="PF13613">
    <property type="entry name" value="HTH_Tnp_4"/>
    <property type="match status" value="1"/>
</dbReference>
<evidence type="ECO:0000259" key="3">
    <source>
        <dbReference type="Pfam" id="PF13359"/>
    </source>
</evidence>
<dbReference type="RefSeq" id="XP_022102876.1">
    <property type="nucleotide sequence ID" value="XM_022247184.1"/>
</dbReference>
<dbReference type="InterPro" id="IPR027806">
    <property type="entry name" value="HARBI1_dom"/>
</dbReference>
<protein>
    <submittedName>
        <fullName evidence="6 7">Uncharacterized protein LOC110985813</fullName>
    </submittedName>
</protein>
<dbReference type="AlphaFoldDB" id="A0A8B7ZD29"/>
<feature type="domain" description="DDE Tnp4" evidence="3">
    <location>
        <begin position="248"/>
        <end position="377"/>
    </location>
</feature>
<dbReference type="GO" id="GO:0046872">
    <property type="term" value="F:metal ion binding"/>
    <property type="evidence" value="ECO:0007669"/>
    <property type="project" value="UniProtKB-KW"/>
</dbReference>
<dbReference type="OrthoDB" id="6087056at2759"/>
<evidence type="ECO:0000256" key="1">
    <source>
        <dbReference type="ARBA" id="ARBA00001968"/>
    </source>
</evidence>
<dbReference type="PANTHER" id="PTHR23080:SF133">
    <property type="entry name" value="SI:CH211-262I1.5-RELATED"/>
    <property type="match status" value="1"/>
</dbReference>
<evidence type="ECO:0000313" key="5">
    <source>
        <dbReference type="Proteomes" id="UP000694845"/>
    </source>
</evidence>
<evidence type="ECO:0000256" key="2">
    <source>
        <dbReference type="ARBA" id="ARBA00022723"/>
    </source>
</evidence>
<dbReference type="PANTHER" id="PTHR23080">
    <property type="entry name" value="THAP DOMAIN PROTEIN"/>
    <property type="match status" value="1"/>
</dbReference>
<name>A0A8B7ZD29_ACAPL</name>
<accession>A0A8B7ZD29</accession>
<feature type="domain" description="Transposase Helix-turn-helix" evidence="4">
    <location>
        <begin position="141"/>
        <end position="190"/>
    </location>
</feature>
<dbReference type="InterPro" id="IPR027805">
    <property type="entry name" value="Transposase_HTH_dom"/>
</dbReference>
<evidence type="ECO:0000313" key="7">
    <source>
        <dbReference type="RefSeq" id="XP_022102877.1"/>
    </source>
</evidence>
<keyword evidence="2" id="KW-0479">Metal-binding</keyword>